<dbReference type="Proteomes" id="UP000585905">
    <property type="component" value="Unassembled WGS sequence"/>
</dbReference>
<dbReference type="AlphaFoldDB" id="A0A839E9N0"/>
<keyword evidence="2" id="KW-1185">Reference proteome</keyword>
<dbReference type="SUPFAM" id="SSF54913">
    <property type="entry name" value="GlnB-like"/>
    <property type="match status" value="1"/>
</dbReference>
<sequence length="107" mass="11648">MSREALTRMTKIEVVARTADSDAVRRQIVASGASGYTSLPAVTGLGHHGAHEGRALFNDRDALTLTITVVPDDRADDLIEGLRSLLERSTGVMFVSDTYVSRPHYFS</sequence>
<dbReference type="PROSITE" id="PS51343">
    <property type="entry name" value="PII_GLNB_DOM"/>
    <property type="match status" value="1"/>
</dbReference>
<gene>
    <name evidence="1" type="ORF">FHX53_001465</name>
</gene>
<dbReference type="RefSeq" id="WP_182490698.1">
    <property type="nucleotide sequence ID" value="NZ_BAAAOV010000001.1"/>
</dbReference>
<dbReference type="Gene3D" id="3.30.70.120">
    <property type="match status" value="1"/>
</dbReference>
<dbReference type="Pfam" id="PF00543">
    <property type="entry name" value="P-II"/>
    <property type="match status" value="1"/>
</dbReference>
<dbReference type="InterPro" id="IPR015867">
    <property type="entry name" value="N-reg_PII/ATP_PRibTrfase_C"/>
</dbReference>
<dbReference type="InterPro" id="IPR011322">
    <property type="entry name" value="N-reg_PII-like_a/b"/>
</dbReference>
<dbReference type="GO" id="GO:0006808">
    <property type="term" value="P:regulation of nitrogen utilization"/>
    <property type="evidence" value="ECO:0007669"/>
    <property type="project" value="InterPro"/>
</dbReference>
<protein>
    <submittedName>
        <fullName evidence="1">Nitrogen regulatory protein PII</fullName>
    </submittedName>
</protein>
<evidence type="ECO:0000313" key="1">
    <source>
        <dbReference type="EMBL" id="MBA8847873.1"/>
    </source>
</evidence>
<dbReference type="EMBL" id="JACGWX010000003">
    <property type="protein sequence ID" value="MBA8847873.1"/>
    <property type="molecule type" value="Genomic_DNA"/>
</dbReference>
<comment type="caution">
    <text evidence="1">The sequence shown here is derived from an EMBL/GenBank/DDBJ whole genome shotgun (WGS) entry which is preliminary data.</text>
</comment>
<name>A0A839E9N0_9MICO</name>
<dbReference type="GO" id="GO:0030234">
    <property type="term" value="F:enzyme regulator activity"/>
    <property type="evidence" value="ECO:0007669"/>
    <property type="project" value="InterPro"/>
</dbReference>
<accession>A0A839E9N0</accession>
<proteinExistence type="predicted"/>
<reference evidence="1 2" key="1">
    <citation type="submission" date="2020-07" db="EMBL/GenBank/DDBJ databases">
        <title>Sequencing the genomes of 1000 actinobacteria strains.</title>
        <authorList>
            <person name="Klenk H.-P."/>
        </authorList>
    </citation>
    <scope>NUCLEOTIDE SEQUENCE [LARGE SCALE GENOMIC DNA]</scope>
    <source>
        <strain evidence="1 2">DSM 19663</strain>
    </source>
</reference>
<evidence type="ECO:0000313" key="2">
    <source>
        <dbReference type="Proteomes" id="UP000585905"/>
    </source>
</evidence>
<organism evidence="1 2">
    <name type="scientific">Microcella alkalica</name>
    <dbReference type="NCBI Taxonomy" id="355930"/>
    <lineage>
        <taxon>Bacteria</taxon>
        <taxon>Bacillati</taxon>
        <taxon>Actinomycetota</taxon>
        <taxon>Actinomycetes</taxon>
        <taxon>Micrococcales</taxon>
        <taxon>Microbacteriaceae</taxon>
        <taxon>Microcella</taxon>
    </lineage>
</organism>
<dbReference type="InterPro" id="IPR002187">
    <property type="entry name" value="N-reg_PII"/>
</dbReference>